<dbReference type="Proteomes" id="UP001218218">
    <property type="component" value="Unassembled WGS sequence"/>
</dbReference>
<protein>
    <recommendedName>
        <fullName evidence="3">BTB domain-containing protein</fullName>
    </recommendedName>
</protein>
<accession>A0AAD6ZRB8</accession>
<dbReference type="EMBL" id="JARIHO010000031">
    <property type="protein sequence ID" value="KAJ7336130.1"/>
    <property type="molecule type" value="Genomic_DNA"/>
</dbReference>
<sequence>METAANLPTETLIREGSLWFTDGYLVLQAGTQLLRVSLGILAAKSPVFHDMLSFPQP</sequence>
<gene>
    <name evidence="1" type="ORF">DFH08DRAFT_1018385</name>
</gene>
<keyword evidence="2" id="KW-1185">Reference proteome</keyword>
<evidence type="ECO:0000313" key="1">
    <source>
        <dbReference type="EMBL" id="KAJ7336130.1"/>
    </source>
</evidence>
<comment type="caution">
    <text evidence="1">The sequence shown here is derived from an EMBL/GenBank/DDBJ whole genome shotgun (WGS) entry which is preliminary data.</text>
</comment>
<evidence type="ECO:0008006" key="3">
    <source>
        <dbReference type="Google" id="ProtNLM"/>
    </source>
</evidence>
<evidence type="ECO:0000313" key="2">
    <source>
        <dbReference type="Proteomes" id="UP001218218"/>
    </source>
</evidence>
<feature type="non-terminal residue" evidence="1">
    <location>
        <position position="57"/>
    </location>
</feature>
<name>A0AAD6ZRB8_9AGAR</name>
<dbReference type="AlphaFoldDB" id="A0AAD6ZRB8"/>
<organism evidence="1 2">
    <name type="scientific">Mycena albidolilacea</name>
    <dbReference type="NCBI Taxonomy" id="1033008"/>
    <lineage>
        <taxon>Eukaryota</taxon>
        <taxon>Fungi</taxon>
        <taxon>Dikarya</taxon>
        <taxon>Basidiomycota</taxon>
        <taxon>Agaricomycotina</taxon>
        <taxon>Agaricomycetes</taxon>
        <taxon>Agaricomycetidae</taxon>
        <taxon>Agaricales</taxon>
        <taxon>Marasmiineae</taxon>
        <taxon>Mycenaceae</taxon>
        <taxon>Mycena</taxon>
    </lineage>
</organism>
<proteinExistence type="predicted"/>
<reference evidence="1" key="1">
    <citation type="submission" date="2023-03" db="EMBL/GenBank/DDBJ databases">
        <title>Massive genome expansion in bonnet fungi (Mycena s.s.) driven by repeated elements and novel gene families across ecological guilds.</title>
        <authorList>
            <consortium name="Lawrence Berkeley National Laboratory"/>
            <person name="Harder C.B."/>
            <person name="Miyauchi S."/>
            <person name="Viragh M."/>
            <person name="Kuo A."/>
            <person name="Thoen E."/>
            <person name="Andreopoulos B."/>
            <person name="Lu D."/>
            <person name="Skrede I."/>
            <person name="Drula E."/>
            <person name="Henrissat B."/>
            <person name="Morin E."/>
            <person name="Kohler A."/>
            <person name="Barry K."/>
            <person name="LaButti K."/>
            <person name="Morin E."/>
            <person name="Salamov A."/>
            <person name="Lipzen A."/>
            <person name="Mereny Z."/>
            <person name="Hegedus B."/>
            <person name="Baldrian P."/>
            <person name="Stursova M."/>
            <person name="Weitz H."/>
            <person name="Taylor A."/>
            <person name="Grigoriev I.V."/>
            <person name="Nagy L.G."/>
            <person name="Martin F."/>
            <person name="Kauserud H."/>
        </authorList>
    </citation>
    <scope>NUCLEOTIDE SEQUENCE</scope>
    <source>
        <strain evidence="1">CBHHK002</strain>
    </source>
</reference>